<dbReference type="Proteomes" id="UP000230000">
    <property type="component" value="Unassembled WGS sequence"/>
</dbReference>
<evidence type="ECO:0000313" key="4">
    <source>
        <dbReference type="Proteomes" id="UP000230000"/>
    </source>
</evidence>
<dbReference type="AlphaFoldDB" id="A0A2M9CS10"/>
<evidence type="ECO:0000313" key="3">
    <source>
        <dbReference type="EMBL" id="PJJ74736.1"/>
    </source>
</evidence>
<keyword evidence="4" id="KW-1185">Reference proteome</keyword>
<sequence length="280" mass="31424">MNPERLEELMIRAVDEELSEEEWNELQAYLAAYPQLQAEWEKWQMTRLPAETRTYPDKQQLYRRSGKRVKYLYGMAAAACIAGLWILGKMFMPAIHPVRNLGADQPQVSTAAISIPKEEKQKSNVISSSTHAGVDSSHHPNTYQSVVSHQPIISQTSARPQSLSMQDTLSEKTIVYATNIAQPGNEADVLPLDRLPTITDLHAEADTSVGISYHKKQIHLNSIQVSDTANAPVLLLSARSPRTFNRIILAVARTVDNAHKIQQSLFASDHIRIELQQENH</sequence>
<keyword evidence="2" id="KW-0472">Membrane</keyword>
<evidence type="ECO:0000256" key="1">
    <source>
        <dbReference type="SAM" id="MobiDB-lite"/>
    </source>
</evidence>
<dbReference type="EMBL" id="PGFG01000001">
    <property type="protein sequence ID" value="PJJ74736.1"/>
    <property type="molecule type" value="Genomic_DNA"/>
</dbReference>
<protein>
    <submittedName>
        <fullName evidence="3">Uncharacterized protein</fullName>
    </submittedName>
</protein>
<accession>A0A2M9CS10</accession>
<dbReference type="RefSeq" id="WP_100313435.1">
    <property type="nucleotide sequence ID" value="NZ_PGFG01000001.1"/>
</dbReference>
<reference evidence="3 4" key="1">
    <citation type="submission" date="2017-11" db="EMBL/GenBank/DDBJ databases">
        <title>Genomic Encyclopedia of Archaeal and Bacterial Type Strains, Phase II (KMG-II): From Individual Species to Whole Genera.</title>
        <authorList>
            <person name="Goeker M."/>
        </authorList>
    </citation>
    <scope>NUCLEOTIDE SEQUENCE [LARGE SCALE GENOMIC DNA]</scope>
    <source>
        <strain evidence="3 4">DSM 27268</strain>
    </source>
</reference>
<gene>
    <name evidence="3" type="ORF">BXY57_0298</name>
</gene>
<organism evidence="3 4">
    <name type="scientific">Thermoflavifilum aggregans</name>
    <dbReference type="NCBI Taxonomy" id="454188"/>
    <lineage>
        <taxon>Bacteria</taxon>
        <taxon>Pseudomonadati</taxon>
        <taxon>Bacteroidota</taxon>
        <taxon>Chitinophagia</taxon>
        <taxon>Chitinophagales</taxon>
        <taxon>Chitinophagaceae</taxon>
        <taxon>Thermoflavifilum</taxon>
    </lineage>
</organism>
<evidence type="ECO:0000256" key="2">
    <source>
        <dbReference type="SAM" id="Phobius"/>
    </source>
</evidence>
<name>A0A2M9CS10_9BACT</name>
<feature type="region of interest" description="Disordered" evidence="1">
    <location>
        <begin position="113"/>
        <end position="141"/>
    </location>
</feature>
<comment type="caution">
    <text evidence="3">The sequence shown here is derived from an EMBL/GenBank/DDBJ whole genome shotgun (WGS) entry which is preliminary data.</text>
</comment>
<proteinExistence type="predicted"/>
<dbReference type="OrthoDB" id="9820153at2"/>
<keyword evidence="2" id="KW-1133">Transmembrane helix</keyword>
<feature type="transmembrane region" description="Helical" evidence="2">
    <location>
        <begin position="71"/>
        <end position="92"/>
    </location>
</feature>
<keyword evidence="2" id="KW-0812">Transmembrane</keyword>